<evidence type="ECO:0000259" key="4">
    <source>
        <dbReference type="Pfam" id="PF12770"/>
    </source>
</evidence>
<keyword evidence="3" id="KW-0732">Signal</keyword>
<dbReference type="Pfam" id="PF12770">
    <property type="entry name" value="CHAT"/>
    <property type="match status" value="1"/>
</dbReference>
<dbReference type="InterPro" id="IPR019734">
    <property type="entry name" value="TPR_rpt"/>
</dbReference>
<dbReference type="SUPFAM" id="SSF48452">
    <property type="entry name" value="TPR-like"/>
    <property type="match status" value="1"/>
</dbReference>
<feature type="signal peptide" evidence="3">
    <location>
        <begin position="1"/>
        <end position="26"/>
    </location>
</feature>
<feature type="chain" id="PRO_5012147951" evidence="3">
    <location>
        <begin position="27"/>
        <end position="691"/>
    </location>
</feature>
<reference evidence="5 6" key="1">
    <citation type="submission" date="2017-06" db="EMBL/GenBank/DDBJ databases">
        <title>Genome sequencing of cyanobaciteial culture collection at National Institute for Environmental Studies (NIES).</title>
        <authorList>
            <person name="Hirose Y."/>
            <person name="Shimura Y."/>
            <person name="Fujisawa T."/>
            <person name="Nakamura Y."/>
            <person name="Kawachi M."/>
        </authorList>
    </citation>
    <scope>NUCLEOTIDE SEQUENCE [LARGE SCALE GENOMIC DNA]</scope>
    <source>
        <strain evidence="5 6">NIES-37</strain>
    </source>
</reference>
<dbReference type="Proteomes" id="UP000218785">
    <property type="component" value="Chromosome"/>
</dbReference>
<feature type="repeat" description="TPR" evidence="1">
    <location>
        <begin position="97"/>
        <end position="130"/>
    </location>
</feature>
<dbReference type="PROSITE" id="PS50005">
    <property type="entry name" value="TPR"/>
    <property type="match status" value="1"/>
</dbReference>
<dbReference type="RefSeq" id="WP_096573403.1">
    <property type="nucleotide sequence ID" value="NZ_CAWNJS010000001.1"/>
</dbReference>
<dbReference type="KEGG" id="ttq:NIES37_00830"/>
<evidence type="ECO:0000256" key="1">
    <source>
        <dbReference type="PROSITE-ProRule" id="PRU00339"/>
    </source>
</evidence>
<feature type="region of interest" description="Disordered" evidence="2">
    <location>
        <begin position="32"/>
        <end position="52"/>
    </location>
</feature>
<dbReference type="InterPro" id="IPR024983">
    <property type="entry name" value="CHAT_dom"/>
</dbReference>
<feature type="domain" description="CHAT" evidence="4">
    <location>
        <begin position="400"/>
        <end position="689"/>
    </location>
</feature>
<dbReference type="AlphaFoldDB" id="A0A1Z4MRQ8"/>
<keyword evidence="1" id="KW-0802">TPR repeat</keyword>
<dbReference type="Pfam" id="PF13424">
    <property type="entry name" value="TPR_12"/>
    <property type="match status" value="1"/>
</dbReference>
<evidence type="ECO:0000313" key="5">
    <source>
        <dbReference type="EMBL" id="BAY96156.1"/>
    </source>
</evidence>
<gene>
    <name evidence="5" type="ORF">NIES37_00830</name>
</gene>
<proteinExistence type="predicted"/>
<dbReference type="InterPro" id="IPR011990">
    <property type="entry name" value="TPR-like_helical_dom_sf"/>
</dbReference>
<organism evidence="5 6">
    <name type="scientific">Tolypothrix tenuis PCC 7101</name>
    <dbReference type="NCBI Taxonomy" id="231146"/>
    <lineage>
        <taxon>Bacteria</taxon>
        <taxon>Bacillati</taxon>
        <taxon>Cyanobacteriota</taxon>
        <taxon>Cyanophyceae</taxon>
        <taxon>Nostocales</taxon>
        <taxon>Tolypothrichaceae</taxon>
        <taxon>Tolypothrix</taxon>
    </lineage>
</organism>
<keyword evidence="6" id="KW-1185">Reference proteome</keyword>
<dbReference type="EMBL" id="AP018248">
    <property type="protein sequence ID" value="BAY96156.1"/>
    <property type="molecule type" value="Genomic_DNA"/>
</dbReference>
<dbReference type="Gene3D" id="1.25.40.10">
    <property type="entry name" value="Tetratricopeptide repeat domain"/>
    <property type="match status" value="1"/>
</dbReference>
<sequence length="691" mass="76770">MRSYFQRFNFFAFSILVFLVSSCTNLDNKQVNSPVSTQQGSTATPQVSPQNQQESEIKLLNDEAVNILQQGQFKEALQKLEKGLEISQDKGERFWEAVTLNNIGRLYQKQANYSQALQSYQQALFINREIGDRVQLGKTYSNIGYLFDIQNQPELAIFFYKHCLINREIARLNPAVLSAPQPDAYNVTVAQTYRILGEKLLKQGRVVEAQRSMDLLKVEELEGFLKDVPGNQRTAKGIEIAPGEKALKQQLEQTGNNAVELGKELTKLRKIAPEQRSPAQKQRIEQLVLDQQKLLEQFNNFIASPAVKTQLEQLSVTAKRQSLDLASINELRDNLARLSQKSILIYPLVLDDNLELVVVSPESVPIHRKVAVTREQLNQTIATFRQQLQTPERNDTVIKTANQLYNWLIKPIENEIKASGATNLMYAPDDQLRYIPLAALHDGKQWLVERFSVNYITAASLTNFNTPPASSLRVLAGAFTKGNYQVEVGNQRLAFSGLPFAGQEVEGLAATIPGTQKLIDEAFSPKATIPQMDDYSIVHFATHAAFVVGKPEDSFILFGNGDRVNLRDVANWSLTNVDLVVLSACETGLGGKLGNGEEILGFGYQMQKTGARATIASLWSVDDGGTQALMSAFYALLSPGKLTKAEALRQAQIALIHADSKVKNKNVPIATSSGLSHPYYWAPFILIGNGL</sequence>
<dbReference type="PANTHER" id="PTHR10098">
    <property type="entry name" value="RAPSYN-RELATED"/>
    <property type="match status" value="1"/>
</dbReference>
<evidence type="ECO:0000256" key="2">
    <source>
        <dbReference type="SAM" id="MobiDB-lite"/>
    </source>
</evidence>
<protein>
    <submittedName>
        <fullName evidence="5">TPR repeat-containing protein</fullName>
    </submittedName>
</protein>
<name>A0A1Z4MRQ8_9CYAN</name>
<evidence type="ECO:0000256" key="3">
    <source>
        <dbReference type="SAM" id="SignalP"/>
    </source>
</evidence>
<accession>A0A1Z4MRQ8</accession>
<dbReference type="SMART" id="SM00028">
    <property type="entry name" value="TPR"/>
    <property type="match status" value="3"/>
</dbReference>
<dbReference type="PANTHER" id="PTHR10098:SF112">
    <property type="entry name" value="SLR0380 PROTEIN"/>
    <property type="match status" value="1"/>
</dbReference>
<dbReference type="PROSITE" id="PS51257">
    <property type="entry name" value="PROKAR_LIPOPROTEIN"/>
    <property type="match status" value="1"/>
</dbReference>
<evidence type="ECO:0000313" key="6">
    <source>
        <dbReference type="Proteomes" id="UP000218785"/>
    </source>
</evidence>